<dbReference type="InterPro" id="IPR008928">
    <property type="entry name" value="6-hairpin_glycosidase_sf"/>
</dbReference>
<dbReference type="PANTHER" id="PTHR31616:SF13">
    <property type="entry name" value="GLUCAN 1,4-ALPHA-GLUCOSIDASE"/>
    <property type="match status" value="1"/>
</dbReference>
<organism evidence="2">
    <name type="scientific">Kuenenia stuttgartiensis</name>
    <dbReference type="NCBI Taxonomy" id="174633"/>
    <lineage>
        <taxon>Bacteria</taxon>
        <taxon>Pseudomonadati</taxon>
        <taxon>Planctomycetota</taxon>
        <taxon>Candidatus Brocadiia</taxon>
        <taxon>Candidatus Brocadiales</taxon>
        <taxon>Candidatus Brocadiaceae</taxon>
        <taxon>Candidatus Kuenenia</taxon>
    </lineage>
</organism>
<dbReference type="Pfam" id="PF00723">
    <property type="entry name" value="Glyco_hydro_15"/>
    <property type="match status" value="1"/>
</dbReference>
<dbReference type="PANTHER" id="PTHR31616">
    <property type="entry name" value="TREHALASE"/>
    <property type="match status" value="1"/>
</dbReference>
<evidence type="ECO:0000313" key="2">
    <source>
        <dbReference type="EMBL" id="CAJ71684.1"/>
    </source>
</evidence>
<dbReference type="AlphaFoldDB" id="Q1PWT2"/>
<dbReference type="Gene3D" id="1.50.10.10">
    <property type="match status" value="1"/>
</dbReference>
<sequence length="685" mass="78692">MIERFYDEGGGMPRDIPVGNGSMLVTFDSEYQIRDIYYPYVGSENHTIGHPCRMGIWVDGHYSWVDSEWQKTLTYKTDTLVTDVKAKNDRLKIELQMYDTVDFHLNIFVKEIIIRNLDGKDREIRLFFYHDFHIYGNEIGDTAYYDPDTMSIIHYKSQRYFLVNCCDPSKCGVDHFATGEKEMHGAEGTWRDAEDGFLSGNPIAQGSVDSTIGINLHIKAHGENLTHYWIAAGRKHSEVVALNKSIWEKTPEELIRRTENYWKLWVNKESLQFYDLPESLVSFFKRSLLIMRTQIDNNGAIIAANDSDITKFGKDTYSYMWPRDGALVAYALIQSGYSDVSKRFFQFCADVISPEGYLLHKYNPDQSLASSWHPWFKDRRKSLPIQEDGIAQVIWALWHHYDKFRDIEFVKPLYRHLIMNAAEFMVKFRDEETGLPLASYDLWEERYGVHTFTVSAVIAGLRAAGNFACAFGEEEFGTKYYEIADKIKDALIANFYNKTEGRFARMGTRNAKGYDLDMTVDASLYGLIAFETLAPGQPMAVSTMEAVKKSLRVNTSVGGIARYSNDYYQRVNTGREGIPGNPWFICTLWMTEYDIMRAGNLDELNEALSGLEWVVGKALKSGVLAEQVNPFTDEPLSVSPLTWSHATFVTALLKYMEKKERLLTCKSCGHSQYYMHRQVQKPCNV</sequence>
<dbReference type="EMBL" id="CT573073">
    <property type="protein sequence ID" value="CAJ71684.1"/>
    <property type="molecule type" value="Genomic_DNA"/>
</dbReference>
<feature type="domain" description="GH15-like" evidence="1">
    <location>
        <begin position="290"/>
        <end position="652"/>
    </location>
</feature>
<reference evidence="2" key="2">
    <citation type="submission" date="2006-01" db="EMBL/GenBank/DDBJ databases">
        <authorList>
            <person name="Genoscope"/>
        </authorList>
    </citation>
    <scope>NUCLEOTIDE SEQUENCE</scope>
</reference>
<accession>Q1PWT2</accession>
<gene>
    <name evidence="2" type="ORF">kustc0939</name>
</gene>
<evidence type="ECO:0000259" key="1">
    <source>
        <dbReference type="Pfam" id="PF00723"/>
    </source>
</evidence>
<protein>
    <submittedName>
        <fullName evidence="2">Similar to glucoamylase</fullName>
        <ecNumber evidence="2">3.2.1.3</ecNumber>
    </submittedName>
</protein>
<dbReference type="SUPFAM" id="SSF48208">
    <property type="entry name" value="Six-hairpin glycosidases"/>
    <property type="match status" value="1"/>
</dbReference>
<keyword evidence="2" id="KW-0378">Hydrolase</keyword>
<dbReference type="GO" id="GO:0004339">
    <property type="term" value="F:glucan 1,4-alpha-glucosidase activity"/>
    <property type="evidence" value="ECO:0007669"/>
    <property type="project" value="UniProtKB-EC"/>
</dbReference>
<reference evidence="2" key="1">
    <citation type="journal article" date="2006" name="Nature">
        <title>Deciphering the evolution and metabolism of an anammox bacterium from a community genome.</title>
        <authorList>
            <person name="Strous M."/>
            <person name="Pelletier E."/>
            <person name="Mangenot S."/>
            <person name="Rattei T."/>
            <person name="Lehner A."/>
            <person name="Taylor M.W."/>
            <person name="Horn M."/>
            <person name="Daims H."/>
            <person name="Bartol-Mavel D."/>
            <person name="Wincker P."/>
            <person name="Barbe V."/>
            <person name="Fonknechten N."/>
            <person name="Vallenet D."/>
            <person name="Segurens B."/>
            <person name="Schenowitz-Truong C."/>
            <person name="Medigue C."/>
            <person name="Collingro A."/>
            <person name="Snel B."/>
            <person name="Dutilh B.E."/>
            <person name="OpDenCamp H.J.M."/>
            <person name="vanDerDrift C."/>
            <person name="Cirpus I."/>
            <person name="vanDePas-Schoonen K.T."/>
            <person name="Harhangi H.R."/>
            <person name="vanNiftrik L."/>
            <person name="Schmid M."/>
            <person name="Keltjens J."/>
            <person name="vanDeVossenberg J."/>
            <person name="Kartal B."/>
            <person name="Meier H."/>
            <person name="Frishman D."/>
            <person name="Huynen M.A."/>
            <person name="Mewes H."/>
            <person name="Weissenbach J."/>
            <person name="Jetten M.S.M."/>
            <person name="Wagner M."/>
            <person name="LePaslier D."/>
        </authorList>
    </citation>
    <scope>NUCLEOTIDE SEQUENCE</scope>
</reference>
<dbReference type="EC" id="3.2.1.3" evidence="2"/>
<proteinExistence type="predicted"/>
<keyword evidence="2" id="KW-0326">Glycosidase</keyword>
<dbReference type="CAZy" id="GH15">
    <property type="family name" value="Glycoside Hydrolase Family 15"/>
</dbReference>
<name>Q1PWT2_KUEST</name>
<dbReference type="GO" id="GO:0005975">
    <property type="term" value="P:carbohydrate metabolic process"/>
    <property type="evidence" value="ECO:0007669"/>
    <property type="project" value="InterPro"/>
</dbReference>
<dbReference type="InterPro" id="IPR012341">
    <property type="entry name" value="6hp_glycosidase-like_sf"/>
</dbReference>
<dbReference type="InterPro" id="IPR011613">
    <property type="entry name" value="GH15-like"/>
</dbReference>